<dbReference type="GO" id="GO:0016020">
    <property type="term" value="C:membrane"/>
    <property type="evidence" value="ECO:0007669"/>
    <property type="project" value="UniProtKB-ARBA"/>
</dbReference>
<evidence type="ECO:0000256" key="5">
    <source>
        <dbReference type="SAM" id="Phobius"/>
    </source>
</evidence>
<evidence type="ECO:0000313" key="7">
    <source>
        <dbReference type="EMBL" id="SVA49930.1"/>
    </source>
</evidence>
<dbReference type="GO" id="GO:0017004">
    <property type="term" value="P:cytochrome complex assembly"/>
    <property type="evidence" value="ECO:0007669"/>
    <property type="project" value="UniProtKB-ARBA"/>
</dbReference>
<keyword evidence="5" id="KW-1133">Transmembrane helix</keyword>
<dbReference type="InterPro" id="IPR005616">
    <property type="entry name" value="CcmH/CycL/Ccl2/NrfF_N"/>
</dbReference>
<evidence type="ECO:0000259" key="6">
    <source>
        <dbReference type="Pfam" id="PF03918"/>
    </source>
</evidence>
<keyword evidence="5" id="KW-0472">Membrane</keyword>
<keyword evidence="4" id="KW-0408">Iron</keyword>
<keyword evidence="5" id="KW-0812">Transmembrane</keyword>
<dbReference type="AlphaFoldDB" id="A0A381WBN0"/>
<dbReference type="Pfam" id="PF03918">
    <property type="entry name" value="CcmH"/>
    <property type="match status" value="1"/>
</dbReference>
<evidence type="ECO:0000256" key="2">
    <source>
        <dbReference type="ARBA" id="ARBA00022617"/>
    </source>
</evidence>
<feature type="transmembrane region" description="Helical" evidence="5">
    <location>
        <begin position="113"/>
        <end position="132"/>
    </location>
</feature>
<keyword evidence="2" id="KW-0349">Heme</keyword>
<feature type="domain" description="CcmH/CycL/Ccl2/NrfF N-terminal" evidence="6">
    <location>
        <begin position="18"/>
        <end position="138"/>
    </location>
</feature>
<dbReference type="EMBL" id="UINC01011300">
    <property type="protein sequence ID" value="SVA49930.1"/>
    <property type="molecule type" value="Genomic_DNA"/>
</dbReference>
<dbReference type="Gene3D" id="1.10.8.640">
    <property type="entry name" value="Cytochrome C biogenesis protein"/>
    <property type="match status" value="1"/>
</dbReference>
<dbReference type="GO" id="GO:0046872">
    <property type="term" value="F:metal ion binding"/>
    <property type="evidence" value="ECO:0007669"/>
    <property type="project" value="UniProtKB-KW"/>
</dbReference>
<protein>
    <recommendedName>
        <fullName evidence="6">CcmH/CycL/Ccl2/NrfF N-terminal domain-containing protein</fullName>
    </recommendedName>
</protein>
<accession>A0A381WBN0</accession>
<dbReference type="PANTHER" id="PTHR47601">
    <property type="match status" value="1"/>
</dbReference>
<gene>
    <name evidence="7" type="ORF">METZ01_LOCUS102784</name>
</gene>
<dbReference type="CDD" id="cd16378">
    <property type="entry name" value="CcmH_N"/>
    <property type="match status" value="1"/>
</dbReference>
<proteinExistence type="inferred from homology"/>
<evidence type="ECO:0000256" key="3">
    <source>
        <dbReference type="ARBA" id="ARBA00022723"/>
    </source>
</evidence>
<dbReference type="PANTHER" id="PTHR47601:SF1">
    <property type="entry name" value="CYTOCHROME C-TYPE BIOGENESIS CCMH-LIKE MITOCHONDRIAL PROTEIN"/>
    <property type="match status" value="1"/>
</dbReference>
<comment type="similarity">
    <text evidence="1">Belongs to the CcmH/CycL/Ccl2/NrfF family.</text>
</comment>
<feature type="transmembrane region" description="Helical" evidence="5">
    <location>
        <begin position="5"/>
        <end position="23"/>
    </location>
</feature>
<sequence>MTKNFLLTKIFILVIAICLMQFFSVNSYGVDPEEILQDQKQELRARNISKNIRCMVCQNQSIDESSASLAKDLRILIRNKIKEGNSNEEIYKFLTDRYGDFILLKPPIKLSTLALWVLPFVFLLIGIFVVFWHNKKSKKI</sequence>
<dbReference type="InterPro" id="IPR038297">
    <property type="entry name" value="CcmH/CycL/NrfF/Ccl2_sf"/>
</dbReference>
<name>A0A381WBN0_9ZZZZ</name>
<evidence type="ECO:0000256" key="1">
    <source>
        <dbReference type="ARBA" id="ARBA00010342"/>
    </source>
</evidence>
<evidence type="ECO:0000256" key="4">
    <source>
        <dbReference type="ARBA" id="ARBA00023004"/>
    </source>
</evidence>
<reference evidence="7" key="1">
    <citation type="submission" date="2018-05" db="EMBL/GenBank/DDBJ databases">
        <authorList>
            <person name="Lanie J.A."/>
            <person name="Ng W.-L."/>
            <person name="Kazmierczak K.M."/>
            <person name="Andrzejewski T.M."/>
            <person name="Davidsen T.M."/>
            <person name="Wayne K.J."/>
            <person name="Tettelin H."/>
            <person name="Glass J.I."/>
            <person name="Rusch D."/>
            <person name="Podicherti R."/>
            <person name="Tsui H.-C.T."/>
            <person name="Winkler M.E."/>
        </authorList>
    </citation>
    <scope>NUCLEOTIDE SEQUENCE</scope>
</reference>
<dbReference type="FunFam" id="1.10.8.640:FF:000001">
    <property type="entry name" value="Cytochrome c-type biogenesis protein"/>
    <property type="match status" value="1"/>
</dbReference>
<keyword evidence="3" id="KW-0479">Metal-binding</keyword>
<organism evidence="7">
    <name type="scientific">marine metagenome</name>
    <dbReference type="NCBI Taxonomy" id="408172"/>
    <lineage>
        <taxon>unclassified sequences</taxon>
        <taxon>metagenomes</taxon>
        <taxon>ecological metagenomes</taxon>
    </lineage>
</organism>